<dbReference type="AlphaFoldDB" id="A0AAD1XZ33"/>
<evidence type="ECO:0000256" key="1">
    <source>
        <dbReference type="SAM" id="MobiDB-lite"/>
    </source>
</evidence>
<evidence type="ECO:0000313" key="3">
    <source>
        <dbReference type="Proteomes" id="UP001295684"/>
    </source>
</evidence>
<comment type="caution">
    <text evidence="2">The sequence shown here is derived from an EMBL/GenBank/DDBJ whole genome shotgun (WGS) entry which is preliminary data.</text>
</comment>
<feature type="region of interest" description="Disordered" evidence="1">
    <location>
        <begin position="70"/>
        <end position="131"/>
    </location>
</feature>
<feature type="compositionally biased region" description="Basic and acidic residues" evidence="1">
    <location>
        <begin position="84"/>
        <end position="111"/>
    </location>
</feature>
<proteinExistence type="predicted"/>
<dbReference type="EMBL" id="CAMPGE010023848">
    <property type="protein sequence ID" value="CAI2381735.1"/>
    <property type="molecule type" value="Genomic_DNA"/>
</dbReference>
<name>A0AAD1XZ33_EUPCR</name>
<gene>
    <name evidence="2" type="ORF">ECRASSUSDP1_LOCUS23194</name>
</gene>
<dbReference type="Proteomes" id="UP001295684">
    <property type="component" value="Unassembled WGS sequence"/>
</dbReference>
<keyword evidence="3" id="KW-1185">Reference proteome</keyword>
<sequence>MQVDPRLTAWVKTSLTNFCCCPDEKSYLQTSQEINPSNGQQWLLENLNSAECSPTLDQLLSAYCVCTTSGNKSSQSVKPSKTAEPCHEKHQLLAVSEPKRNDESKVASDSKHKSHLKTKGSRCDNPKKDGADSVEEFTLARSSQNYKTRKDLVYKAALRRMRKYFIQDFKEATKHSLPETDYPSRLREYCAAKFPESNTDRALVVFDCIINSKGKLGAIPSEDRDLKNLTEKLMYFYSEKMFKRMRTHPEFLEALLHFLSIEGVSNLIYSDNRVSFQRKVKTHLHKLKERTLRMLPSASE</sequence>
<feature type="compositionally biased region" description="Polar residues" evidence="1">
    <location>
        <begin position="70"/>
        <end position="79"/>
    </location>
</feature>
<feature type="compositionally biased region" description="Basic and acidic residues" evidence="1">
    <location>
        <begin position="121"/>
        <end position="131"/>
    </location>
</feature>
<evidence type="ECO:0000313" key="2">
    <source>
        <dbReference type="EMBL" id="CAI2381735.1"/>
    </source>
</evidence>
<protein>
    <submittedName>
        <fullName evidence="2">Uncharacterized protein</fullName>
    </submittedName>
</protein>
<accession>A0AAD1XZ33</accession>
<reference evidence="2" key="1">
    <citation type="submission" date="2023-07" db="EMBL/GenBank/DDBJ databases">
        <authorList>
            <consortium name="AG Swart"/>
            <person name="Singh M."/>
            <person name="Singh A."/>
            <person name="Seah K."/>
            <person name="Emmerich C."/>
        </authorList>
    </citation>
    <scope>NUCLEOTIDE SEQUENCE</scope>
    <source>
        <strain evidence="2">DP1</strain>
    </source>
</reference>
<organism evidence="2 3">
    <name type="scientific">Euplotes crassus</name>
    <dbReference type="NCBI Taxonomy" id="5936"/>
    <lineage>
        <taxon>Eukaryota</taxon>
        <taxon>Sar</taxon>
        <taxon>Alveolata</taxon>
        <taxon>Ciliophora</taxon>
        <taxon>Intramacronucleata</taxon>
        <taxon>Spirotrichea</taxon>
        <taxon>Hypotrichia</taxon>
        <taxon>Euplotida</taxon>
        <taxon>Euplotidae</taxon>
        <taxon>Moneuplotes</taxon>
    </lineage>
</organism>